<evidence type="ECO:0000313" key="2">
    <source>
        <dbReference type="EMBL" id="CDW72198.1"/>
    </source>
</evidence>
<dbReference type="Proteomes" id="UP000039865">
    <property type="component" value="Unassembled WGS sequence"/>
</dbReference>
<dbReference type="EMBL" id="CCKQ01001095">
    <property type="protein sequence ID" value="CDW72198.1"/>
    <property type="molecule type" value="Genomic_DNA"/>
</dbReference>
<dbReference type="Pfam" id="PF00795">
    <property type="entry name" value="CN_hydrolase"/>
    <property type="match status" value="1"/>
</dbReference>
<dbReference type="OrthoDB" id="680339at2759"/>
<dbReference type="AlphaFoldDB" id="A0A077ZQK0"/>
<dbReference type="PROSITE" id="PS50263">
    <property type="entry name" value="CN_HYDROLASE"/>
    <property type="match status" value="1"/>
</dbReference>
<dbReference type="Gene3D" id="3.60.110.10">
    <property type="entry name" value="Carbon-nitrogen hydrolase"/>
    <property type="match status" value="1"/>
</dbReference>
<gene>
    <name evidence="2" type="primary">Contig307.g343</name>
    <name evidence="2" type="ORF">STYLEM_1155</name>
</gene>
<dbReference type="InParanoid" id="A0A077ZQK0"/>
<dbReference type="PANTHER" id="PTHR23088:SF27">
    <property type="entry name" value="DEAMINATED GLUTATHIONE AMIDASE"/>
    <property type="match status" value="1"/>
</dbReference>
<name>A0A077ZQK0_STYLE</name>
<protein>
    <submittedName>
        <fullName evidence="2">Nitrilase homolog 1-like</fullName>
    </submittedName>
</protein>
<proteinExistence type="predicted"/>
<keyword evidence="3" id="KW-1185">Reference proteome</keyword>
<accession>A0A077ZQK0</accession>
<feature type="domain" description="CN hydrolase" evidence="1">
    <location>
        <begin position="12"/>
        <end position="222"/>
    </location>
</feature>
<dbReference type="SUPFAM" id="SSF56317">
    <property type="entry name" value="Carbon-nitrogen hydrolase"/>
    <property type="match status" value="1"/>
</dbReference>
<dbReference type="PANTHER" id="PTHR23088">
    <property type="entry name" value="NITRILASE-RELATED"/>
    <property type="match status" value="1"/>
</dbReference>
<dbReference type="InterPro" id="IPR003010">
    <property type="entry name" value="C-N_Hydrolase"/>
</dbReference>
<reference evidence="2 3" key="1">
    <citation type="submission" date="2014-06" db="EMBL/GenBank/DDBJ databases">
        <authorList>
            <person name="Swart Estienne"/>
        </authorList>
    </citation>
    <scope>NUCLEOTIDE SEQUENCE [LARGE SCALE GENOMIC DNA]</scope>
    <source>
        <strain evidence="2 3">130c</strain>
    </source>
</reference>
<dbReference type="InterPro" id="IPR036526">
    <property type="entry name" value="C-N_Hydrolase_sf"/>
</dbReference>
<evidence type="ECO:0000313" key="3">
    <source>
        <dbReference type="Proteomes" id="UP000039865"/>
    </source>
</evidence>
<sequence>MYANHFRPKKNPSIGVVQICSSDNIEDNYNKIKYFVNDCVEKGAKLVCLPENFASMSSSSLASSQIAEPLDGPIMTKYSSLAKELKVWLSLGGFQEKIDANPLKRYNTHVIINDEGQIVSAYRKLHLFDIDLSKAGGVALSESEFVEKGMDMPEIVDSPLGKLGPTIVSFFCDIVSYDFIQCYDVRFPELYRKCIPLGNTNEMQSYRKSSLCSGFGLNWPAQ</sequence>
<evidence type="ECO:0000259" key="1">
    <source>
        <dbReference type="PROSITE" id="PS50263"/>
    </source>
</evidence>
<organism evidence="2 3">
    <name type="scientific">Stylonychia lemnae</name>
    <name type="common">Ciliate</name>
    <dbReference type="NCBI Taxonomy" id="5949"/>
    <lineage>
        <taxon>Eukaryota</taxon>
        <taxon>Sar</taxon>
        <taxon>Alveolata</taxon>
        <taxon>Ciliophora</taxon>
        <taxon>Intramacronucleata</taxon>
        <taxon>Spirotrichea</taxon>
        <taxon>Stichotrichia</taxon>
        <taxon>Sporadotrichida</taxon>
        <taxon>Oxytrichidae</taxon>
        <taxon>Stylonychinae</taxon>
        <taxon>Stylonychia</taxon>
    </lineage>
</organism>